<dbReference type="PROSITE" id="PS51257">
    <property type="entry name" value="PROKAR_LIPOPROTEIN"/>
    <property type="match status" value="1"/>
</dbReference>
<accession>A0A9P9YCE7</accession>
<dbReference type="EMBL" id="JAMKOV010000088">
    <property type="protein sequence ID" value="KAI8033974.1"/>
    <property type="molecule type" value="Genomic_DNA"/>
</dbReference>
<keyword evidence="2" id="KW-1185">Reference proteome</keyword>
<gene>
    <name evidence="1" type="ORF">M5D96_013266</name>
</gene>
<proteinExistence type="predicted"/>
<dbReference type="AlphaFoldDB" id="A0A9P9YCE7"/>
<evidence type="ECO:0000313" key="2">
    <source>
        <dbReference type="Proteomes" id="UP001059596"/>
    </source>
</evidence>
<protein>
    <submittedName>
        <fullName evidence="1">Uncharacterized protein</fullName>
    </submittedName>
</protein>
<name>A0A9P9YCE7_9MUSC</name>
<sequence length="140" mass="16331">MRVFCYSRNICSPYIFISCDFILVNFFRFLDLDEGIHGTKNRFERSLDLIPPKNTAYDDYDYGDFTGYAYEGGQLPSNNYILKPSEGIMPKIILKENIGLAVYKNSKNGYENTQRAYKSYDVAPLERLNRSTKSEKRNKF</sequence>
<organism evidence="1 2">
    <name type="scientific">Drosophila gunungcola</name>
    <name type="common">fruit fly</name>
    <dbReference type="NCBI Taxonomy" id="103775"/>
    <lineage>
        <taxon>Eukaryota</taxon>
        <taxon>Metazoa</taxon>
        <taxon>Ecdysozoa</taxon>
        <taxon>Arthropoda</taxon>
        <taxon>Hexapoda</taxon>
        <taxon>Insecta</taxon>
        <taxon>Pterygota</taxon>
        <taxon>Neoptera</taxon>
        <taxon>Endopterygota</taxon>
        <taxon>Diptera</taxon>
        <taxon>Brachycera</taxon>
        <taxon>Muscomorpha</taxon>
        <taxon>Ephydroidea</taxon>
        <taxon>Drosophilidae</taxon>
        <taxon>Drosophila</taxon>
        <taxon>Sophophora</taxon>
    </lineage>
</organism>
<reference evidence="1" key="1">
    <citation type="journal article" date="2023" name="Genome Biol. Evol.">
        <title>Long-read-based Genome Assembly of Drosophila gunungcola Reveals Fewer Chemosensory Genes in Flower-breeding Species.</title>
        <authorList>
            <person name="Negi A."/>
            <person name="Liao B.Y."/>
            <person name="Yeh S.D."/>
        </authorList>
    </citation>
    <scope>NUCLEOTIDE SEQUENCE</scope>
    <source>
        <strain evidence="1">Sukarami</strain>
    </source>
</reference>
<dbReference type="Proteomes" id="UP001059596">
    <property type="component" value="Unassembled WGS sequence"/>
</dbReference>
<evidence type="ECO:0000313" key="1">
    <source>
        <dbReference type="EMBL" id="KAI8033974.1"/>
    </source>
</evidence>
<comment type="caution">
    <text evidence="1">The sequence shown here is derived from an EMBL/GenBank/DDBJ whole genome shotgun (WGS) entry which is preliminary data.</text>
</comment>